<comment type="caution">
    <text evidence="1">The sequence shown here is derived from an EMBL/GenBank/DDBJ whole genome shotgun (WGS) entry which is preliminary data.</text>
</comment>
<dbReference type="EMBL" id="MFBN01000018">
    <property type="protein sequence ID" value="OGD95514.1"/>
    <property type="molecule type" value="Genomic_DNA"/>
</dbReference>
<accession>A0A1F5GUK8</accession>
<sequence length="79" mass="9379">MVRNLKIRLEKIEEEFNIKASKTFCVGMAYRNLSDNKLYDENGKLWQRPEYGKNCRHFVTLDCPVINLDEIPGCRDKRN</sequence>
<evidence type="ECO:0000313" key="2">
    <source>
        <dbReference type="Proteomes" id="UP000178336"/>
    </source>
</evidence>
<protein>
    <submittedName>
        <fullName evidence="1">Uncharacterized protein</fullName>
    </submittedName>
</protein>
<organism evidence="1 2">
    <name type="scientific">Candidatus Curtissbacteria bacterium RIFCSPLOWO2_01_FULL_37_9</name>
    <dbReference type="NCBI Taxonomy" id="1797724"/>
    <lineage>
        <taxon>Bacteria</taxon>
        <taxon>Candidatus Curtissiibacteriota</taxon>
    </lineage>
</organism>
<dbReference type="AlphaFoldDB" id="A0A1F5GUK8"/>
<evidence type="ECO:0000313" key="1">
    <source>
        <dbReference type="EMBL" id="OGD95514.1"/>
    </source>
</evidence>
<proteinExistence type="predicted"/>
<name>A0A1F5GUK8_9BACT</name>
<gene>
    <name evidence="1" type="ORF">A3A48_03705</name>
</gene>
<reference evidence="1 2" key="1">
    <citation type="journal article" date="2016" name="Nat. Commun.">
        <title>Thousands of microbial genomes shed light on interconnected biogeochemical processes in an aquifer system.</title>
        <authorList>
            <person name="Anantharaman K."/>
            <person name="Brown C.T."/>
            <person name="Hug L.A."/>
            <person name="Sharon I."/>
            <person name="Castelle C.J."/>
            <person name="Probst A.J."/>
            <person name="Thomas B.C."/>
            <person name="Singh A."/>
            <person name="Wilkins M.J."/>
            <person name="Karaoz U."/>
            <person name="Brodie E.L."/>
            <person name="Williams K.H."/>
            <person name="Hubbard S.S."/>
            <person name="Banfield J.F."/>
        </authorList>
    </citation>
    <scope>NUCLEOTIDE SEQUENCE [LARGE SCALE GENOMIC DNA]</scope>
</reference>
<dbReference type="Proteomes" id="UP000178336">
    <property type="component" value="Unassembled WGS sequence"/>
</dbReference>
<dbReference type="STRING" id="1797724.A3A48_03705"/>